<organism evidence="2 3">
    <name type="scientific">Streptomyces ardesiacus</name>
    <dbReference type="NCBI Taxonomy" id="285564"/>
    <lineage>
        <taxon>Bacteria</taxon>
        <taxon>Bacillati</taxon>
        <taxon>Actinomycetota</taxon>
        <taxon>Actinomycetes</taxon>
        <taxon>Kitasatosporales</taxon>
        <taxon>Streptomycetaceae</taxon>
        <taxon>Streptomyces</taxon>
    </lineage>
</organism>
<keyword evidence="3" id="KW-1185">Reference proteome</keyword>
<dbReference type="EMBL" id="JBIVPC010000005">
    <property type="protein sequence ID" value="MFJ6036586.1"/>
    <property type="molecule type" value="Genomic_DNA"/>
</dbReference>
<dbReference type="RefSeq" id="WP_350890807.1">
    <property type="nucleotide sequence ID" value="NZ_JBEOTR010000011.1"/>
</dbReference>
<protein>
    <submittedName>
        <fullName evidence="2">Uncharacterized protein</fullName>
    </submittedName>
</protein>
<evidence type="ECO:0000313" key="2">
    <source>
        <dbReference type="EMBL" id="MFJ6036586.1"/>
    </source>
</evidence>
<comment type="caution">
    <text evidence="2">The sequence shown here is derived from an EMBL/GenBank/DDBJ whole genome shotgun (WGS) entry which is preliminary data.</text>
</comment>
<reference evidence="2 3" key="1">
    <citation type="submission" date="2024-10" db="EMBL/GenBank/DDBJ databases">
        <title>The Natural Products Discovery Center: Release of the First 8490 Sequenced Strains for Exploring Actinobacteria Biosynthetic Diversity.</title>
        <authorList>
            <person name="Kalkreuter E."/>
            <person name="Kautsar S.A."/>
            <person name="Yang D."/>
            <person name="Bader C.D."/>
            <person name="Teijaro C.N."/>
            <person name="Fluegel L."/>
            <person name="Davis C.M."/>
            <person name="Simpson J.R."/>
            <person name="Lauterbach L."/>
            <person name="Steele A.D."/>
            <person name="Gui C."/>
            <person name="Meng S."/>
            <person name="Li G."/>
            <person name="Viehrig K."/>
            <person name="Ye F."/>
            <person name="Su P."/>
            <person name="Kiefer A.F."/>
            <person name="Nichols A."/>
            <person name="Cepeda A.J."/>
            <person name="Yan W."/>
            <person name="Fan B."/>
            <person name="Jiang Y."/>
            <person name="Adhikari A."/>
            <person name="Zheng C.-J."/>
            <person name="Schuster L."/>
            <person name="Cowan T.M."/>
            <person name="Smanski M.J."/>
            <person name="Chevrette M.G."/>
            <person name="De Carvalho L.P.S."/>
            <person name="Shen B."/>
        </authorList>
    </citation>
    <scope>NUCLEOTIDE SEQUENCE [LARGE SCALE GENOMIC DNA]</scope>
    <source>
        <strain evidence="2 3">NPDC093086</strain>
    </source>
</reference>
<proteinExistence type="predicted"/>
<feature type="compositionally biased region" description="Basic and acidic residues" evidence="1">
    <location>
        <begin position="1"/>
        <end position="22"/>
    </location>
</feature>
<sequence length="77" mass="8536">MTTLKIAKETSDDQHGRPRSDDPGTLVHAYDEERGAFPFHDHGTIGNETKYDVLPDIDWKDPAPGPRCTVCLEGSRA</sequence>
<accession>A0ABW8H746</accession>
<evidence type="ECO:0000256" key="1">
    <source>
        <dbReference type="SAM" id="MobiDB-lite"/>
    </source>
</evidence>
<gene>
    <name evidence="2" type="ORF">ACIQFM_10015</name>
</gene>
<name>A0ABW8H746_9ACTN</name>
<feature type="region of interest" description="Disordered" evidence="1">
    <location>
        <begin position="1"/>
        <end position="26"/>
    </location>
</feature>
<dbReference type="Proteomes" id="UP001617907">
    <property type="component" value="Unassembled WGS sequence"/>
</dbReference>
<evidence type="ECO:0000313" key="3">
    <source>
        <dbReference type="Proteomes" id="UP001617907"/>
    </source>
</evidence>